<dbReference type="EMBL" id="QRKD01000001">
    <property type="protein sequence ID" value="RHH94795.1"/>
    <property type="molecule type" value="Genomic_DNA"/>
</dbReference>
<keyword evidence="4" id="KW-0410">Iron transport</keyword>
<keyword evidence="5 12" id="KW-0812">Transmembrane</keyword>
<dbReference type="Proteomes" id="UP000095657">
    <property type="component" value="Unassembled WGS sequence"/>
</dbReference>
<dbReference type="EMBL" id="QSCS01000015">
    <property type="protein sequence ID" value="RGY25496.1"/>
    <property type="molecule type" value="Genomic_DNA"/>
</dbReference>
<evidence type="ECO:0000259" key="16">
    <source>
        <dbReference type="Pfam" id="PF07715"/>
    </source>
</evidence>
<sequence>MKKIVWSVVALLGVGITVHARTSAESDSLKVINLQEVQVVSTRATAKTPMAFTNIGKAELKKVNFGQDIPYLLSMTPSTLTTSDAGAGIGYTTLRVRGTDGTRINITVNGIPMNDAESHNLFWVNMPDFSSSVKDMQVQRGAGTSTNGAGAFGASVNMQTEGAAMKPYAEFNGSYGSFNTHKETVKVGTGLLNNHWTFDARLSNIGTDGYIDRASVDLNSYYLQGGYFAENTSVKLIAFAGKEKTYHAWGYATKEEMEKFGRRYNPCGEMYTDADGNKHYYTDQTDNYLQKNYQLLLNHSFSTAWNLNVALHYTKGDGYYEEYKPGSSLVEYGLKPFNPDGTETNESDLVRQKKMDNKFGGGVFSLNYTGNRLTASLGGGLNQYRGNNFGKVTWVKNYIGNLSPEHEYYRNKSKKTDGNIYLKANYDLTSTLSAYADLQYRHIDYTIDGVNDKYDWNKNALRPLAVDKKFDFFNPKVGLNWNITPNHRLYASFSVAQKEPTRNNYTDGDPDSYPKAEKLLDYEAGYTFANPWLTAGANFYYMDYTDQLVLTGALNDIGEALTENIPDSYRMGIELMLGIKPCKWFQWDINATWSKNRIKDFVESLPGYHYNADETVTSLPTVLIKHKDTHIAFSPDFLLNNRFSFNYKGFEASLQSQFVSKQYMTNAEVEELTLDKYFVSNLNLAYTFRPKKILKEVTLGFTVYNLFNEEYENNGWASSDYTDTVENRGNYAGYAAQAGTNVLGHVSFRF</sequence>
<comment type="subcellular location">
    <subcellularLocation>
        <location evidence="1 12">Cell outer membrane</location>
        <topology evidence="1 12">Multi-pass membrane protein</topology>
    </subcellularLocation>
</comment>
<evidence type="ECO:0000256" key="11">
    <source>
        <dbReference type="ARBA" id="ARBA00023237"/>
    </source>
</evidence>
<feature type="signal peptide" evidence="14">
    <location>
        <begin position="1"/>
        <end position="20"/>
    </location>
</feature>
<evidence type="ECO:0000313" key="25">
    <source>
        <dbReference type="EMBL" id="UVQ98028.1"/>
    </source>
</evidence>
<keyword evidence="7" id="KW-0408">Iron</keyword>
<evidence type="ECO:0000256" key="3">
    <source>
        <dbReference type="ARBA" id="ARBA00022452"/>
    </source>
</evidence>
<evidence type="ECO:0000313" key="32">
    <source>
        <dbReference type="Proteomes" id="UP000491168"/>
    </source>
</evidence>
<dbReference type="AlphaFoldDB" id="A0A174P534"/>
<dbReference type="RefSeq" id="WP_005677104.1">
    <property type="nucleotide sequence ID" value="NZ_CABMOQ010000001.1"/>
</dbReference>
<evidence type="ECO:0000256" key="6">
    <source>
        <dbReference type="ARBA" id="ARBA00022729"/>
    </source>
</evidence>
<dbReference type="SUPFAM" id="SSF56935">
    <property type="entry name" value="Porins"/>
    <property type="match status" value="1"/>
</dbReference>
<dbReference type="Proteomes" id="UP000284431">
    <property type="component" value="Unassembled WGS sequence"/>
</dbReference>
<keyword evidence="6 14" id="KW-0732">Signal</keyword>
<dbReference type="InterPro" id="IPR000531">
    <property type="entry name" value="Beta-barrel_TonB"/>
</dbReference>
<feature type="domain" description="TonB-dependent receptor plug" evidence="16">
    <location>
        <begin position="46"/>
        <end position="154"/>
    </location>
</feature>
<evidence type="ECO:0000256" key="2">
    <source>
        <dbReference type="ARBA" id="ARBA00022448"/>
    </source>
</evidence>
<dbReference type="GeneID" id="75112805"/>
<evidence type="ECO:0000313" key="23">
    <source>
        <dbReference type="EMBL" id="RHD48291.1"/>
    </source>
</evidence>
<evidence type="ECO:0000256" key="13">
    <source>
        <dbReference type="RuleBase" id="RU003357"/>
    </source>
</evidence>
<keyword evidence="2 12" id="KW-0813">Transport</keyword>
<dbReference type="Proteomes" id="UP000283512">
    <property type="component" value="Unassembled WGS sequence"/>
</dbReference>
<keyword evidence="17" id="KW-0675">Receptor</keyword>
<keyword evidence="3 12" id="KW-1134">Transmembrane beta strand</keyword>
<proteinExistence type="inferred from homology"/>
<protein>
    <submittedName>
        <fullName evidence="17">Putative TonB-dependent transmembrane receptor protein</fullName>
    </submittedName>
    <submittedName>
        <fullName evidence="19">TonB-dependent receptor</fullName>
    </submittedName>
</protein>
<dbReference type="EMBL" id="CZAI01000005">
    <property type="protein sequence ID" value="CUP54217.1"/>
    <property type="molecule type" value="Genomic_DNA"/>
</dbReference>
<evidence type="ECO:0000256" key="12">
    <source>
        <dbReference type="PROSITE-ProRule" id="PRU01360"/>
    </source>
</evidence>
<dbReference type="PROSITE" id="PS52016">
    <property type="entry name" value="TONB_DEPENDENT_REC_3"/>
    <property type="match status" value="1"/>
</dbReference>
<evidence type="ECO:0000256" key="10">
    <source>
        <dbReference type="ARBA" id="ARBA00023136"/>
    </source>
</evidence>
<keyword evidence="10 12" id="KW-0472">Membrane</keyword>
<dbReference type="Proteomes" id="UP000491168">
    <property type="component" value="Unassembled WGS sequence"/>
</dbReference>
<dbReference type="Gene3D" id="2.40.170.20">
    <property type="entry name" value="TonB-dependent receptor, beta-barrel domain"/>
    <property type="match status" value="1"/>
</dbReference>
<reference evidence="26 27" key="1">
    <citation type="submission" date="2015-09" db="EMBL/GenBank/DDBJ databases">
        <authorList>
            <consortium name="Pathogen Informatics"/>
        </authorList>
    </citation>
    <scope>NUCLEOTIDE SEQUENCE [LARGE SCALE GENOMIC DNA]</scope>
    <source>
        <strain evidence="17 26">2789STDY5834880</strain>
        <strain evidence="18 27">2789STDY5834946</strain>
    </source>
</reference>
<reference evidence="28 29" key="2">
    <citation type="submission" date="2018-08" db="EMBL/GenBank/DDBJ databases">
        <title>A genome reference for cultivated species of the human gut microbiota.</title>
        <authorList>
            <person name="Zou Y."/>
            <person name="Xue W."/>
            <person name="Luo G."/>
        </authorList>
    </citation>
    <scope>NUCLEOTIDE SEQUENCE [LARGE SCALE GENOMIC DNA]</scope>
    <source>
        <strain evidence="24 28">AM16-49B</strain>
        <strain evidence="23 30">AM31-16AC</strain>
        <strain evidence="22 29">OF02-6LB</strain>
    </source>
</reference>
<dbReference type="STRING" id="47678.ERS852494_02500"/>
<dbReference type="InterPro" id="IPR037066">
    <property type="entry name" value="Plug_dom_sf"/>
</dbReference>
<dbReference type="Pfam" id="PF00593">
    <property type="entry name" value="TonB_dep_Rec_b-barrel"/>
    <property type="match status" value="1"/>
</dbReference>
<dbReference type="Proteomes" id="UP001170023">
    <property type="component" value="Unassembled WGS sequence"/>
</dbReference>
<dbReference type="EMBL" id="VVYP01000004">
    <property type="protein sequence ID" value="KAA5465058.1"/>
    <property type="molecule type" value="Genomic_DNA"/>
</dbReference>
<keyword evidence="9 13" id="KW-0798">TonB box</keyword>
<evidence type="ECO:0000313" key="17">
    <source>
        <dbReference type="EMBL" id="CUP54217.1"/>
    </source>
</evidence>
<evidence type="ECO:0000313" key="26">
    <source>
        <dbReference type="Proteomes" id="UP000095657"/>
    </source>
</evidence>
<evidence type="ECO:0000313" key="18">
    <source>
        <dbReference type="EMBL" id="CUQ40412.1"/>
    </source>
</evidence>
<dbReference type="Proteomes" id="UP000095725">
    <property type="component" value="Unassembled WGS sequence"/>
</dbReference>
<dbReference type="Proteomes" id="UP001060260">
    <property type="component" value="Chromosome"/>
</dbReference>
<feature type="domain" description="TonB-dependent receptor-like beta-barrel" evidence="15">
    <location>
        <begin position="272"/>
        <end position="706"/>
    </location>
</feature>
<dbReference type="PANTHER" id="PTHR32552:SF68">
    <property type="entry name" value="FERRICHROME OUTER MEMBRANE TRANSPORTER_PHAGE RECEPTOR"/>
    <property type="match status" value="1"/>
</dbReference>
<dbReference type="EMBL" id="JAUONL010000004">
    <property type="protein sequence ID" value="MDO6357378.1"/>
    <property type="molecule type" value="Genomic_DNA"/>
</dbReference>
<evidence type="ECO:0000313" key="22">
    <source>
        <dbReference type="EMBL" id="RGY25496.1"/>
    </source>
</evidence>
<comment type="similarity">
    <text evidence="12 13">Belongs to the TonB-dependent receptor family.</text>
</comment>
<reference evidence="25" key="4">
    <citation type="submission" date="2022-08" db="EMBL/GenBank/DDBJ databases">
        <title>Genome Sequencing of Bacteroides fragilis Group Isolates with Nanopore Technology.</title>
        <authorList>
            <person name="Tisza M.J."/>
            <person name="Smith D."/>
            <person name="Dekker J.P."/>
        </authorList>
    </citation>
    <scope>NUCLEOTIDE SEQUENCE</scope>
    <source>
        <strain evidence="25">BFG-474</strain>
    </source>
</reference>
<dbReference type="Proteomes" id="UP000475905">
    <property type="component" value="Unassembled WGS sequence"/>
</dbReference>
<evidence type="ECO:0000256" key="5">
    <source>
        <dbReference type="ARBA" id="ARBA00022692"/>
    </source>
</evidence>
<organism evidence="17 26">
    <name type="scientific">Bacteroides caccae</name>
    <dbReference type="NCBI Taxonomy" id="47678"/>
    <lineage>
        <taxon>Bacteria</taxon>
        <taxon>Pseudomonadati</taxon>
        <taxon>Bacteroidota</taxon>
        <taxon>Bacteroidia</taxon>
        <taxon>Bacteroidales</taxon>
        <taxon>Bacteroidaceae</taxon>
        <taxon>Bacteroides</taxon>
    </lineage>
</organism>
<evidence type="ECO:0000313" key="19">
    <source>
        <dbReference type="EMBL" id="KAA5465058.1"/>
    </source>
</evidence>
<evidence type="ECO:0000313" key="29">
    <source>
        <dbReference type="Proteomes" id="UP000284431"/>
    </source>
</evidence>
<dbReference type="Pfam" id="PF07715">
    <property type="entry name" value="Plug"/>
    <property type="match status" value="1"/>
</dbReference>
<dbReference type="EMBL" id="CP103166">
    <property type="protein sequence ID" value="UVQ98028.1"/>
    <property type="molecule type" value="Genomic_DNA"/>
</dbReference>
<evidence type="ECO:0000256" key="4">
    <source>
        <dbReference type="ARBA" id="ARBA00022496"/>
    </source>
</evidence>
<evidence type="ECO:0000256" key="9">
    <source>
        <dbReference type="ARBA" id="ARBA00023077"/>
    </source>
</evidence>
<reference evidence="21" key="5">
    <citation type="submission" date="2023-07" db="EMBL/GenBank/DDBJ databases">
        <title>Whole Genome Sequencing of Colonoscopy isolates.</title>
        <authorList>
            <person name="Surve S.V."/>
            <person name="Valls R.A."/>
            <person name="Barrak K.E."/>
            <person name="Gardner T.B."/>
            <person name="O'Toole G.A."/>
        </authorList>
    </citation>
    <scope>NUCLEOTIDE SEQUENCE</scope>
    <source>
        <strain evidence="21">GP0119</strain>
    </source>
</reference>
<keyword evidence="8" id="KW-0406">Ion transport</keyword>
<dbReference type="Gene3D" id="2.170.130.10">
    <property type="entry name" value="TonB-dependent receptor, plug domain"/>
    <property type="match status" value="1"/>
</dbReference>
<dbReference type="EMBL" id="QSJD01000014">
    <property type="protein sequence ID" value="RHD48291.1"/>
    <property type="molecule type" value="Genomic_DNA"/>
</dbReference>
<evidence type="ECO:0000313" key="21">
    <source>
        <dbReference type="EMBL" id="MDO6357378.1"/>
    </source>
</evidence>
<dbReference type="PANTHER" id="PTHR32552">
    <property type="entry name" value="FERRICHROME IRON RECEPTOR-RELATED"/>
    <property type="match status" value="1"/>
</dbReference>
<dbReference type="EMBL" id="CZBL01000013">
    <property type="protein sequence ID" value="CUQ40412.1"/>
    <property type="molecule type" value="Genomic_DNA"/>
</dbReference>
<evidence type="ECO:0000313" key="30">
    <source>
        <dbReference type="Proteomes" id="UP000284689"/>
    </source>
</evidence>
<evidence type="ECO:0000313" key="24">
    <source>
        <dbReference type="EMBL" id="RHH94795.1"/>
    </source>
</evidence>
<evidence type="ECO:0000259" key="15">
    <source>
        <dbReference type="Pfam" id="PF00593"/>
    </source>
</evidence>
<dbReference type="InterPro" id="IPR012910">
    <property type="entry name" value="Plug_dom"/>
</dbReference>
<dbReference type="InterPro" id="IPR039426">
    <property type="entry name" value="TonB-dep_rcpt-like"/>
</dbReference>
<evidence type="ECO:0000313" key="20">
    <source>
        <dbReference type="EMBL" id="KAA5491442.1"/>
    </source>
</evidence>
<dbReference type="KEGG" id="bcac:CGC64_06570"/>
<dbReference type="GO" id="GO:0009279">
    <property type="term" value="C:cell outer membrane"/>
    <property type="evidence" value="ECO:0007669"/>
    <property type="project" value="UniProtKB-SubCell"/>
</dbReference>
<dbReference type="EMBL" id="VVYF01000010">
    <property type="protein sequence ID" value="KAA5491442.1"/>
    <property type="molecule type" value="Genomic_DNA"/>
</dbReference>
<evidence type="ECO:0000313" key="27">
    <source>
        <dbReference type="Proteomes" id="UP000095725"/>
    </source>
</evidence>
<evidence type="ECO:0000313" key="31">
    <source>
        <dbReference type="Proteomes" id="UP000475905"/>
    </source>
</evidence>
<evidence type="ECO:0000313" key="28">
    <source>
        <dbReference type="Proteomes" id="UP000283512"/>
    </source>
</evidence>
<dbReference type="InterPro" id="IPR036942">
    <property type="entry name" value="Beta-barrel_TonB_sf"/>
</dbReference>
<evidence type="ECO:0000256" key="14">
    <source>
        <dbReference type="SAM" id="SignalP"/>
    </source>
</evidence>
<name>A0A174P534_9BACE</name>
<evidence type="ECO:0000256" key="8">
    <source>
        <dbReference type="ARBA" id="ARBA00023065"/>
    </source>
</evidence>
<accession>A0A174P534</accession>
<feature type="chain" id="PRO_5015052326" evidence="14">
    <location>
        <begin position="21"/>
        <end position="750"/>
    </location>
</feature>
<reference evidence="31 32" key="3">
    <citation type="journal article" date="2019" name="Nat. Med.">
        <title>A library of human gut bacterial isolates paired with longitudinal multiomics data enables mechanistic microbiome research.</title>
        <authorList>
            <person name="Poyet M."/>
            <person name="Groussin M."/>
            <person name="Gibbons S.M."/>
            <person name="Avila-Pacheco J."/>
            <person name="Jiang X."/>
            <person name="Kearney S.M."/>
            <person name="Perrotta A.R."/>
            <person name="Berdy B."/>
            <person name="Zhao S."/>
            <person name="Lieberman T.D."/>
            <person name="Swanson P.K."/>
            <person name="Smith M."/>
            <person name="Roesemann S."/>
            <person name="Alexander J.E."/>
            <person name="Rich S.A."/>
            <person name="Livny J."/>
            <person name="Vlamakis H."/>
            <person name="Clish C."/>
            <person name="Bullock K."/>
            <person name="Deik A."/>
            <person name="Scott J."/>
            <person name="Pierce K.A."/>
            <person name="Xavier R.J."/>
            <person name="Alm E.J."/>
        </authorList>
    </citation>
    <scope>NUCLEOTIDE SEQUENCE [LARGE SCALE GENOMIC DNA]</scope>
    <source>
        <strain evidence="20 32">BIOML-A21</strain>
        <strain evidence="19 31">BIOML-A31</strain>
    </source>
</reference>
<dbReference type="GO" id="GO:0015344">
    <property type="term" value="F:siderophore uptake transmembrane transporter activity"/>
    <property type="evidence" value="ECO:0007669"/>
    <property type="project" value="TreeGrafter"/>
</dbReference>
<evidence type="ECO:0000256" key="7">
    <source>
        <dbReference type="ARBA" id="ARBA00023004"/>
    </source>
</evidence>
<evidence type="ECO:0000256" key="1">
    <source>
        <dbReference type="ARBA" id="ARBA00004571"/>
    </source>
</evidence>
<dbReference type="Proteomes" id="UP000284689">
    <property type="component" value="Unassembled WGS sequence"/>
</dbReference>
<keyword evidence="11 12" id="KW-0998">Cell outer membrane</keyword>
<gene>
    <name evidence="24" type="ORF">DW190_00565</name>
    <name evidence="23" type="ORF">DW794_10590</name>
    <name evidence="22" type="ORF">DXA49_11065</name>
    <name evidence="17" type="ORF">ERS852494_02500</name>
    <name evidence="18" type="ORF">ERS852558_03088</name>
    <name evidence="20" type="ORF">F2Y35_11395</name>
    <name evidence="19" type="ORF">F2Y36_04885</name>
    <name evidence="25" type="ORF">NXW23_06740</name>
    <name evidence="21" type="ORF">Q4469_06720</name>
</gene>